<dbReference type="InterPro" id="IPR022227">
    <property type="entry name" value="DUF3754"/>
</dbReference>
<keyword evidence="4" id="KW-1185">Reference proteome</keyword>
<evidence type="ECO:0000313" key="4">
    <source>
        <dbReference type="Proteomes" id="UP001443914"/>
    </source>
</evidence>
<dbReference type="Proteomes" id="UP001443914">
    <property type="component" value="Unassembled WGS sequence"/>
</dbReference>
<dbReference type="AlphaFoldDB" id="A0AAW1NJF1"/>
<keyword evidence="2" id="KW-0812">Transmembrane</keyword>
<feature type="region of interest" description="Disordered" evidence="1">
    <location>
        <begin position="42"/>
        <end position="91"/>
    </location>
</feature>
<proteinExistence type="predicted"/>
<name>A0AAW1NJF1_SAPOF</name>
<comment type="caution">
    <text evidence="3">The sequence shown here is derived from an EMBL/GenBank/DDBJ whole genome shotgun (WGS) entry which is preliminary data.</text>
</comment>
<dbReference type="PANTHER" id="PTHR33645:SF2">
    <property type="entry name" value="FAMILY PROTEIN, PUTATIVE (DUF3754)-RELATED"/>
    <property type="match status" value="1"/>
</dbReference>
<dbReference type="PANTHER" id="PTHR33645">
    <property type="entry name" value="AMINOPEPTIDASE (DUF3754)"/>
    <property type="match status" value="1"/>
</dbReference>
<feature type="compositionally biased region" description="Low complexity" evidence="1">
    <location>
        <begin position="42"/>
        <end position="59"/>
    </location>
</feature>
<dbReference type="Pfam" id="PF12576">
    <property type="entry name" value="DUF3754"/>
    <property type="match status" value="1"/>
</dbReference>
<gene>
    <name evidence="3" type="ORF">RND81_01G179200</name>
</gene>
<evidence type="ECO:0000256" key="2">
    <source>
        <dbReference type="SAM" id="Phobius"/>
    </source>
</evidence>
<evidence type="ECO:0000256" key="1">
    <source>
        <dbReference type="SAM" id="MobiDB-lite"/>
    </source>
</evidence>
<protein>
    <submittedName>
        <fullName evidence="3">Uncharacterized protein</fullName>
    </submittedName>
</protein>
<organism evidence="3 4">
    <name type="scientific">Saponaria officinalis</name>
    <name type="common">Common soapwort</name>
    <name type="synonym">Lychnis saponaria</name>
    <dbReference type="NCBI Taxonomy" id="3572"/>
    <lineage>
        <taxon>Eukaryota</taxon>
        <taxon>Viridiplantae</taxon>
        <taxon>Streptophyta</taxon>
        <taxon>Embryophyta</taxon>
        <taxon>Tracheophyta</taxon>
        <taxon>Spermatophyta</taxon>
        <taxon>Magnoliopsida</taxon>
        <taxon>eudicotyledons</taxon>
        <taxon>Gunneridae</taxon>
        <taxon>Pentapetalae</taxon>
        <taxon>Caryophyllales</taxon>
        <taxon>Caryophyllaceae</taxon>
        <taxon>Caryophylleae</taxon>
        <taxon>Saponaria</taxon>
    </lineage>
</organism>
<evidence type="ECO:0000313" key="3">
    <source>
        <dbReference type="EMBL" id="KAK9757683.1"/>
    </source>
</evidence>
<keyword evidence="2" id="KW-1133">Transmembrane helix</keyword>
<dbReference type="EMBL" id="JBDFQZ010000001">
    <property type="protein sequence ID" value="KAK9757683.1"/>
    <property type="molecule type" value="Genomic_DNA"/>
</dbReference>
<reference evidence="3" key="1">
    <citation type="submission" date="2024-03" db="EMBL/GenBank/DDBJ databases">
        <title>WGS assembly of Saponaria officinalis var. Norfolk2.</title>
        <authorList>
            <person name="Jenkins J."/>
            <person name="Shu S."/>
            <person name="Grimwood J."/>
            <person name="Barry K."/>
            <person name="Goodstein D."/>
            <person name="Schmutz J."/>
            <person name="Leebens-Mack J."/>
            <person name="Osbourn A."/>
        </authorList>
    </citation>
    <scope>NUCLEOTIDE SEQUENCE [LARGE SCALE GENOMIC DNA]</scope>
    <source>
        <strain evidence="3">JIC</strain>
    </source>
</reference>
<keyword evidence="2" id="KW-0472">Membrane</keyword>
<feature type="transmembrane region" description="Helical" evidence="2">
    <location>
        <begin position="596"/>
        <end position="615"/>
    </location>
</feature>
<sequence length="745" mass="84443">MSTNTNMFIINTFNFHCCYTPHAINYKPSKIQQLPQYPNTNLLSTNTNSNNINSINPKLKNNDDGNDDGDDDDKGHKNKSKMESISHIQVPRQKHISVSKTRLLNSLTTFISSDHPFSDGFDDVENGGDSIVSHFLLIASCLDSILHAEHKSILEEMRADYFSSHSVRNVEDLPVPGLEKEGQAGSVKNVEFVDDRGNGSVSIGEDGRSESEDNQLSFLNGFDFMQLFGSTSAYAQKDLKENSSTSEVATATRFQRSFMKLLQDAQFEELSARDLMLTSALNTDYLLTLPIYVDWKRASESNAIIFRRGYSTEKEKGLLIVEKLDYLQSKVLQAIFGLVSKPLVKIGVWIKEVIQNVGQNEDISLLIKKIQLWVQETSINQQTYTSQMQNLDNMLKVDEDLDRDLPIWLAAQKAVSRYEGFLSSIGPRRRLIRKFLAWIGILPSIPEVPVGFDSESSSVSEPHKRPVLLSRISLNDIWRPATSQFCDNNVWRMLKVGFSIIFSRSILQEPAFEELILLYTDEPGDKRDNDRSEIPSLQLKIYEKIPVPDLPVIFPHKKLSFRIIDTVRLDVASIVGVLAFGINYRFENVLSSPSAVMLDVIAVTALIVFVIRVGLGYKQTWDRYELLVNRTLYEKTLASGFGSVHFLLDASEQQQYKECILAYAILLKAEKNQFHSRKSLGEECEDFLYRTFSEKVQLPVDKAVDMLIKFGLVQEITMSGENVLQTVPCSVAYDALRERWDCLLL</sequence>
<accession>A0AAW1NJF1</accession>